<feature type="region of interest" description="Disordered" evidence="1">
    <location>
        <begin position="196"/>
        <end position="215"/>
    </location>
</feature>
<dbReference type="AlphaFoldDB" id="A0AAV4HZ99"/>
<sequence length="367" mass="41161">MTSDLRTFSRRQNTLLRYQKMTPSAVDTENRRVAISQQYADSVVFQGGKRSAKLHSVLKTQKPPPVVFTTPWAGPCIATYTAFSQETENEAAPARPSLPPFSARHVSSQPALSKSESYPCSSLVSPTSTRYSTSARTLPADVNAIRTVSTRLAVPPPRQTLRRHIQRQIEALRPCRRDDDAVRIYRALDLSRHIRPDKHHSSAGPEKKLFSSKKRENHSCDLERWIRINNQAQSLSPLINKTDRVESKTAGKDFEFFNSTEPQRDLLSNMPEAQRTKCLRSECGLEIFNNLPDETDTPEALQAASTDRLPIVPGPQDSFNVGNADFTPEFLLEGLVRQLEEAGSVSRRSLQQTGSRFSWVPLSICSL</sequence>
<accession>A0AAV4HZ99</accession>
<feature type="region of interest" description="Disordered" evidence="1">
    <location>
        <begin position="87"/>
        <end position="134"/>
    </location>
</feature>
<protein>
    <submittedName>
        <fullName evidence="2">Uncharacterized protein</fullName>
    </submittedName>
</protein>
<evidence type="ECO:0000313" key="2">
    <source>
        <dbReference type="EMBL" id="GFS03035.1"/>
    </source>
</evidence>
<organism evidence="2 3">
    <name type="scientific">Elysia marginata</name>
    <dbReference type="NCBI Taxonomy" id="1093978"/>
    <lineage>
        <taxon>Eukaryota</taxon>
        <taxon>Metazoa</taxon>
        <taxon>Spiralia</taxon>
        <taxon>Lophotrochozoa</taxon>
        <taxon>Mollusca</taxon>
        <taxon>Gastropoda</taxon>
        <taxon>Heterobranchia</taxon>
        <taxon>Euthyneura</taxon>
        <taxon>Panpulmonata</taxon>
        <taxon>Sacoglossa</taxon>
        <taxon>Placobranchoidea</taxon>
        <taxon>Plakobranchidae</taxon>
        <taxon>Elysia</taxon>
    </lineage>
</organism>
<keyword evidence="3" id="KW-1185">Reference proteome</keyword>
<gene>
    <name evidence="2" type="ORF">ElyMa_004622400</name>
</gene>
<evidence type="ECO:0000313" key="3">
    <source>
        <dbReference type="Proteomes" id="UP000762676"/>
    </source>
</evidence>
<dbReference type="EMBL" id="BMAT01009267">
    <property type="protein sequence ID" value="GFS03035.1"/>
    <property type="molecule type" value="Genomic_DNA"/>
</dbReference>
<proteinExistence type="predicted"/>
<name>A0AAV4HZ99_9GAST</name>
<feature type="compositionally biased region" description="Polar residues" evidence="1">
    <location>
        <begin position="105"/>
        <end position="134"/>
    </location>
</feature>
<feature type="compositionally biased region" description="Basic and acidic residues" evidence="1">
    <location>
        <begin position="205"/>
        <end position="215"/>
    </location>
</feature>
<dbReference type="Proteomes" id="UP000762676">
    <property type="component" value="Unassembled WGS sequence"/>
</dbReference>
<reference evidence="2 3" key="1">
    <citation type="journal article" date="2021" name="Elife">
        <title>Chloroplast acquisition without the gene transfer in kleptoplastic sea slugs, Plakobranchus ocellatus.</title>
        <authorList>
            <person name="Maeda T."/>
            <person name="Takahashi S."/>
            <person name="Yoshida T."/>
            <person name="Shimamura S."/>
            <person name="Takaki Y."/>
            <person name="Nagai Y."/>
            <person name="Toyoda A."/>
            <person name="Suzuki Y."/>
            <person name="Arimoto A."/>
            <person name="Ishii H."/>
            <person name="Satoh N."/>
            <person name="Nishiyama T."/>
            <person name="Hasebe M."/>
            <person name="Maruyama T."/>
            <person name="Minagawa J."/>
            <person name="Obokata J."/>
            <person name="Shigenobu S."/>
        </authorList>
    </citation>
    <scope>NUCLEOTIDE SEQUENCE [LARGE SCALE GENOMIC DNA]</scope>
</reference>
<comment type="caution">
    <text evidence="2">The sequence shown here is derived from an EMBL/GenBank/DDBJ whole genome shotgun (WGS) entry which is preliminary data.</text>
</comment>
<evidence type="ECO:0000256" key="1">
    <source>
        <dbReference type="SAM" id="MobiDB-lite"/>
    </source>
</evidence>